<keyword evidence="2" id="KW-0378">Hydrolase</keyword>
<dbReference type="PROSITE" id="PS00571">
    <property type="entry name" value="AMIDASES"/>
    <property type="match status" value="1"/>
</dbReference>
<dbReference type="InterPro" id="IPR036928">
    <property type="entry name" value="AS_sf"/>
</dbReference>
<dbReference type="Gene3D" id="3.90.1300.10">
    <property type="entry name" value="Amidase signature (AS) domain"/>
    <property type="match status" value="1"/>
</dbReference>
<dbReference type="EMBL" id="SJFN01000015">
    <property type="protein sequence ID" value="TBW37347.1"/>
    <property type="molecule type" value="Genomic_DNA"/>
</dbReference>
<dbReference type="InterPro" id="IPR023631">
    <property type="entry name" value="Amidase_dom"/>
</dbReference>
<accession>A0A4Q9VPE9</accession>
<dbReference type="PANTHER" id="PTHR46310:SF7">
    <property type="entry name" value="AMIDASE 1"/>
    <property type="match status" value="1"/>
</dbReference>
<dbReference type="InterPro" id="IPR020556">
    <property type="entry name" value="Amidase_CS"/>
</dbReference>
<reference evidence="2 3" key="1">
    <citation type="submission" date="2019-02" db="EMBL/GenBank/DDBJ databases">
        <title>Siculibacillus lacustris gen. nov., sp. nov., a new rosette-forming bacterium isolated from a freshwater crater lake (Lake St. Ana, Romania).</title>
        <authorList>
            <person name="Felfoldi T."/>
            <person name="Marton Z."/>
            <person name="Szabo A."/>
            <person name="Mentes A."/>
            <person name="Boka K."/>
            <person name="Marialigeti K."/>
            <person name="Mathe I."/>
            <person name="Koncz M."/>
            <person name="Schumann P."/>
            <person name="Toth E."/>
        </authorList>
    </citation>
    <scope>NUCLEOTIDE SEQUENCE [LARGE SCALE GENOMIC DNA]</scope>
    <source>
        <strain evidence="2 3">SA-279</strain>
    </source>
</reference>
<evidence type="ECO:0000259" key="1">
    <source>
        <dbReference type="Pfam" id="PF01425"/>
    </source>
</evidence>
<evidence type="ECO:0000313" key="2">
    <source>
        <dbReference type="EMBL" id="TBW37347.1"/>
    </source>
</evidence>
<protein>
    <submittedName>
        <fullName evidence="2">Amidase</fullName>
        <ecNumber evidence="2">3.5.1.4</ecNumber>
    </submittedName>
</protein>
<comment type="caution">
    <text evidence="2">The sequence shown here is derived from an EMBL/GenBank/DDBJ whole genome shotgun (WGS) entry which is preliminary data.</text>
</comment>
<keyword evidence="3" id="KW-1185">Reference proteome</keyword>
<dbReference type="EC" id="3.5.1.4" evidence="2"/>
<dbReference type="PANTHER" id="PTHR46310">
    <property type="entry name" value="AMIDASE 1"/>
    <property type="match status" value="1"/>
</dbReference>
<name>A0A4Q9VPE9_9HYPH</name>
<evidence type="ECO:0000313" key="3">
    <source>
        <dbReference type="Proteomes" id="UP000292781"/>
    </source>
</evidence>
<dbReference type="GO" id="GO:0004040">
    <property type="term" value="F:amidase activity"/>
    <property type="evidence" value="ECO:0007669"/>
    <property type="project" value="UniProtKB-EC"/>
</dbReference>
<dbReference type="OrthoDB" id="9777859at2"/>
<dbReference type="SUPFAM" id="SSF75304">
    <property type="entry name" value="Amidase signature (AS) enzymes"/>
    <property type="match status" value="1"/>
</dbReference>
<feature type="domain" description="Amidase" evidence="1">
    <location>
        <begin position="17"/>
        <end position="381"/>
    </location>
</feature>
<dbReference type="AlphaFoldDB" id="A0A4Q9VPE9"/>
<dbReference type="NCBIfam" id="NF006169">
    <property type="entry name" value="PRK08310.1"/>
    <property type="match status" value="1"/>
</dbReference>
<organism evidence="2 3">
    <name type="scientific">Siculibacillus lacustris</name>
    <dbReference type="NCBI Taxonomy" id="1549641"/>
    <lineage>
        <taxon>Bacteria</taxon>
        <taxon>Pseudomonadati</taxon>
        <taxon>Pseudomonadota</taxon>
        <taxon>Alphaproteobacteria</taxon>
        <taxon>Hyphomicrobiales</taxon>
        <taxon>Ancalomicrobiaceae</taxon>
        <taxon>Siculibacillus</taxon>
    </lineage>
</organism>
<dbReference type="Proteomes" id="UP000292781">
    <property type="component" value="Unassembled WGS sequence"/>
</dbReference>
<sequence>MIDRYGAFVDPEFRLAGSGEGALVGSTFAVKDLYDIAGRVTGAGNPDWRRTHAPASLTATAVETLRTAGATLTGITHTDELAFSLNGCNHHYGTPINPAAPERIPGGSSSGSAVAVAGGLVDFALGTDTGGSVRVPASHCGIWGIRTTHGRIDKGGLVPLAPSFDTIGWFARSPALLAAVGEVLLSADSEVTPAASGFFVAEDCLAEADPAVRAAFEACVATLAATVGPIERAPLLPLSVDAAFDANRVLMVAEAAHTHRAWIEATRPTFGPGVAERFAAALARSDDDVPAATERRAAIAAHLRRLLAGGRVALLPTVPAPPPRRDAAVADLEAYRFRAQRLTAPAGLAGAPQISVPALAVDGVPIALGLLAAPGADRLLLATAARVAAALSLTPFTDTHPRLDRSPR</sequence>
<gene>
    <name evidence="2" type="ORF">EYW49_11315</name>
</gene>
<proteinExistence type="predicted"/>
<dbReference type="Pfam" id="PF01425">
    <property type="entry name" value="Amidase"/>
    <property type="match status" value="1"/>
</dbReference>